<evidence type="ECO:0000313" key="2">
    <source>
        <dbReference type="Proteomes" id="UP000694415"/>
    </source>
</evidence>
<dbReference type="GeneTree" id="ENSGT01140000286870"/>
<name>A0A8C6GGT7_MUSSI</name>
<dbReference type="Proteomes" id="UP000694415">
    <property type="component" value="Unplaced"/>
</dbReference>
<dbReference type="Ensembl" id="ENSMSIT00000007317.1">
    <property type="protein sequence ID" value="ENSMSIP00000005790.1"/>
    <property type="gene ID" value="ENSMSIG00000005220.1"/>
</dbReference>
<keyword evidence="2" id="KW-1185">Reference proteome</keyword>
<reference evidence="1" key="1">
    <citation type="submission" date="2025-08" db="UniProtKB">
        <authorList>
            <consortium name="Ensembl"/>
        </authorList>
    </citation>
    <scope>IDENTIFICATION</scope>
</reference>
<protein>
    <submittedName>
        <fullName evidence="1">Uncharacterized protein</fullName>
    </submittedName>
</protein>
<proteinExistence type="predicted"/>
<sequence>MSHQLASHLLIYRFAKFVSRDYHRRCLLLSSKSPTPPLQALSLTIISHAPQQAIPSFPSAESSWDLFYNIPWSLAMTKWILSISTIRICQLCVPSAILKITLVLVMNTIEFRTGSVGPGVTSGSALD</sequence>
<evidence type="ECO:0000313" key="1">
    <source>
        <dbReference type="Ensembl" id="ENSMSIP00000005790.1"/>
    </source>
</evidence>
<organism evidence="1 2">
    <name type="scientific">Mus spicilegus</name>
    <name type="common">Mound-building mouse</name>
    <dbReference type="NCBI Taxonomy" id="10103"/>
    <lineage>
        <taxon>Eukaryota</taxon>
        <taxon>Metazoa</taxon>
        <taxon>Chordata</taxon>
        <taxon>Craniata</taxon>
        <taxon>Vertebrata</taxon>
        <taxon>Euteleostomi</taxon>
        <taxon>Mammalia</taxon>
        <taxon>Eutheria</taxon>
        <taxon>Euarchontoglires</taxon>
        <taxon>Glires</taxon>
        <taxon>Rodentia</taxon>
        <taxon>Myomorpha</taxon>
        <taxon>Muroidea</taxon>
        <taxon>Muridae</taxon>
        <taxon>Murinae</taxon>
        <taxon>Mus</taxon>
        <taxon>Mus</taxon>
    </lineage>
</organism>
<reference evidence="1" key="2">
    <citation type="submission" date="2025-09" db="UniProtKB">
        <authorList>
            <consortium name="Ensembl"/>
        </authorList>
    </citation>
    <scope>IDENTIFICATION</scope>
</reference>
<accession>A0A8C6GGT7</accession>
<dbReference type="AlphaFoldDB" id="A0A8C6GGT7"/>